<gene>
    <name evidence="3" type="ORF">EDD80_10160</name>
</gene>
<accession>A0A4V2UUA1</accession>
<proteinExistence type="predicted"/>
<dbReference type="InterPro" id="IPR005804">
    <property type="entry name" value="FA_desaturase_dom"/>
</dbReference>
<comment type="caution">
    <text evidence="3">The sequence shown here is derived from an EMBL/GenBank/DDBJ whole genome shotgun (WGS) entry which is preliminary data.</text>
</comment>
<feature type="transmembrane region" description="Helical" evidence="1">
    <location>
        <begin position="229"/>
        <end position="251"/>
    </location>
</feature>
<name>A0A4V2UUA1_9SPHI</name>
<dbReference type="AlphaFoldDB" id="A0A4V2UUA1"/>
<evidence type="ECO:0000256" key="1">
    <source>
        <dbReference type="SAM" id="Phobius"/>
    </source>
</evidence>
<dbReference type="PANTHER" id="PTHR19353">
    <property type="entry name" value="FATTY ACID DESATURASE 2"/>
    <property type="match status" value="1"/>
</dbReference>
<feature type="transmembrane region" description="Helical" evidence="1">
    <location>
        <begin position="163"/>
        <end position="180"/>
    </location>
</feature>
<dbReference type="Pfam" id="PF00487">
    <property type="entry name" value="FA_desaturase"/>
    <property type="match status" value="1"/>
</dbReference>
<keyword evidence="1" id="KW-0472">Membrane</keyword>
<feature type="transmembrane region" description="Helical" evidence="1">
    <location>
        <begin position="107"/>
        <end position="126"/>
    </location>
</feature>
<reference evidence="3 4" key="1">
    <citation type="submission" date="2019-03" db="EMBL/GenBank/DDBJ databases">
        <title>Genomic Encyclopedia of Type Strains, Phase IV (KMG-IV): sequencing the most valuable type-strain genomes for metagenomic binning, comparative biology and taxonomic classification.</title>
        <authorList>
            <person name="Goeker M."/>
        </authorList>
    </citation>
    <scope>NUCLEOTIDE SEQUENCE [LARGE SCALE GENOMIC DNA]</scope>
    <source>
        <strain evidence="3 4">DSM 21100</strain>
    </source>
</reference>
<feature type="domain" description="Fatty acid desaturase" evidence="2">
    <location>
        <begin position="69"/>
        <end position="337"/>
    </location>
</feature>
<evidence type="ECO:0000313" key="3">
    <source>
        <dbReference type="EMBL" id="TCS89863.1"/>
    </source>
</evidence>
<dbReference type="CDD" id="cd03506">
    <property type="entry name" value="Delta6-FADS-like"/>
    <property type="match status" value="1"/>
</dbReference>
<sequence length="362" mass="41847">MSQKLKFLNGDNSSFFSVLRKRVDEYFINKQLSKHANASMVFKTVFFIALTVVLYALILTGLFPLFVQLMLAIALGVTMAFVGFNICHDALHGAYSSNKKVNKGLGLLFNIIGANGYLWGITHNIVHHTYTNIPGHDEDIEIAPGLIRVSPEDKANKIQRYQHIYAFFLYGFTSLSWFFRKDYVKFFKKRIGNKETKHPRIEYFNLFFYKIIYYSLFIVIPLLVLDITWWQFLIGYLAMNFAEGYVLGLVFQLAHVVEDTNFPHPDSEGNIQEAWAVHQMMTTANFAGRSNLAHFLCGGLNLQIEHHLFPKICHIHYKGLSGIVKETALEFGLPYHENRNFFSALRSHYFLLKRMGKMEERV</sequence>
<dbReference type="PANTHER" id="PTHR19353:SF19">
    <property type="entry name" value="DELTA(5) FATTY ACID DESATURASE C-RELATED"/>
    <property type="match status" value="1"/>
</dbReference>
<feature type="transmembrane region" description="Helical" evidence="1">
    <location>
        <begin position="40"/>
        <end position="59"/>
    </location>
</feature>
<dbReference type="GO" id="GO:0016717">
    <property type="term" value="F:oxidoreductase activity, acting on paired donors, with oxidation of a pair of donors resulting in the reduction of molecular oxygen to two molecules of water"/>
    <property type="evidence" value="ECO:0007669"/>
    <property type="project" value="TreeGrafter"/>
</dbReference>
<keyword evidence="4" id="KW-1185">Reference proteome</keyword>
<evidence type="ECO:0000313" key="4">
    <source>
        <dbReference type="Proteomes" id="UP000295807"/>
    </source>
</evidence>
<organism evidence="3 4">
    <name type="scientific">Anseongella ginsenosidimutans</name>
    <dbReference type="NCBI Taxonomy" id="496056"/>
    <lineage>
        <taxon>Bacteria</taxon>
        <taxon>Pseudomonadati</taxon>
        <taxon>Bacteroidota</taxon>
        <taxon>Sphingobacteriia</taxon>
        <taxon>Sphingobacteriales</taxon>
        <taxon>Sphingobacteriaceae</taxon>
        <taxon>Anseongella</taxon>
    </lineage>
</organism>
<dbReference type="GO" id="GO:0016020">
    <property type="term" value="C:membrane"/>
    <property type="evidence" value="ECO:0007669"/>
    <property type="project" value="TreeGrafter"/>
</dbReference>
<dbReference type="Proteomes" id="UP000295807">
    <property type="component" value="Unassembled WGS sequence"/>
</dbReference>
<evidence type="ECO:0000259" key="2">
    <source>
        <dbReference type="Pfam" id="PF00487"/>
    </source>
</evidence>
<feature type="transmembrane region" description="Helical" evidence="1">
    <location>
        <begin position="201"/>
        <end position="223"/>
    </location>
</feature>
<dbReference type="EMBL" id="SMAD01000001">
    <property type="protein sequence ID" value="TCS89863.1"/>
    <property type="molecule type" value="Genomic_DNA"/>
</dbReference>
<dbReference type="InterPro" id="IPR012171">
    <property type="entry name" value="Fatty_acid_desaturase"/>
</dbReference>
<protein>
    <submittedName>
        <fullName evidence="3">Linoleoyl-CoA desaturase</fullName>
    </submittedName>
</protein>
<dbReference type="RefSeq" id="WP_132127344.1">
    <property type="nucleotide sequence ID" value="NZ_SMAD01000001.1"/>
</dbReference>
<dbReference type="OrthoDB" id="104711at2"/>
<dbReference type="GO" id="GO:0008610">
    <property type="term" value="P:lipid biosynthetic process"/>
    <property type="evidence" value="ECO:0007669"/>
    <property type="project" value="UniProtKB-ARBA"/>
</dbReference>
<feature type="transmembrane region" description="Helical" evidence="1">
    <location>
        <begin position="65"/>
        <end position="86"/>
    </location>
</feature>
<keyword evidence="1" id="KW-1133">Transmembrane helix</keyword>
<dbReference type="PIRSF" id="PIRSF015921">
    <property type="entry name" value="FA_sphinglp_des"/>
    <property type="match status" value="1"/>
</dbReference>
<keyword evidence="1" id="KW-0812">Transmembrane</keyword>